<evidence type="ECO:0000313" key="2">
    <source>
        <dbReference type="EMBL" id="ENY72630.1"/>
    </source>
</evidence>
<dbReference type="EMBL" id="APVG01000013">
    <property type="protein sequence ID" value="ENY72630.1"/>
    <property type="molecule type" value="Genomic_DNA"/>
</dbReference>
<reference evidence="2 3" key="1">
    <citation type="journal article" date="2013" name="Genome Announc.">
        <title>Draft Genome Sequence of the Aeromonas diversa Type Strain.</title>
        <authorList>
            <person name="Farfan M."/>
            <person name="Spataro N."/>
            <person name="Sanglas A."/>
            <person name="Albarral V."/>
            <person name="Loren J.G."/>
            <person name="Bosch E."/>
            <person name="Fuste M.C."/>
        </authorList>
    </citation>
    <scope>NUCLEOTIDE SEQUENCE [LARGE SCALE GENOMIC DNA]</scope>
    <source>
        <strain evidence="2 3">2478-85</strain>
    </source>
</reference>
<organism evidence="2 3">
    <name type="scientific">Aeromonas diversa CDC 2478-85</name>
    <dbReference type="NCBI Taxonomy" id="1268237"/>
    <lineage>
        <taxon>Bacteria</taxon>
        <taxon>Pseudomonadati</taxon>
        <taxon>Pseudomonadota</taxon>
        <taxon>Gammaproteobacteria</taxon>
        <taxon>Aeromonadales</taxon>
        <taxon>Aeromonadaceae</taxon>
        <taxon>Aeromonas</taxon>
    </lineage>
</organism>
<dbReference type="Proteomes" id="UP000023775">
    <property type="component" value="Unassembled WGS sequence"/>
</dbReference>
<dbReference type="AlphaFoldDB" id="N9U2T9"/>
<dbReference type="PATRIC" id="fig|1268237.3.peg.1343"/>
<protein>
    <recommendedName>
        <fullName evidence="4">DUF2946 domain-containing protein</fullName>
    </recommendedName>
</protein>
<gene>
    <name evidence="2" type="ORF">G114_06812</name>
</gene>
<keyword evidence="3" id="KW-1185">Reference proteome</keyword>
<keyword evidence="1" id="KW-0732">Signal</keyword>
<dbReference type="RefSeq" id="WP_005350492.1">
    <property type="nucleotide sequence ID" value="NZ_APVG01000013.1"/>
</dbReference>
<feature type="chain" id="PRO_5004153370" description="DUF2946 domain-containing protein" evidence="1">
    <location>
        <begin position="24"/>
        <end position="90"/>
    </location>
</feature>
<name>N9U2T9_9GAMM</name>
<evidence type="ECO:0008006" key="4">
    <source>
        <dbReference type="Google" id="ProtNLM"/>
    </source>
</evidence>
<dbReference type="OrthoDB" id="5593507at2"/>
<feature type="signal peptide" evidence="1">
    <location>
        <begin position="1"/>
        <end position="23"/>
    </location>
</feature>
<evidence type="ECO:0000313" key="3">
    <source>
        <dbReference type="Proteomes" id="UP000023775"/>
    </source>
</evidence>
<proteinExistence type="predicted"/>
<evidence type="ECO:0000256" key="1">
    <source>
        <dbReference type="SAM" id="SignalP"/>
    </source>
</evidence>
<comment type="caution">
    <text evidence="2">The sequence shown here is derived from an EMBL/GenBank/DDBJ whole genome shotgun (WGS) entry which is preliminary data.</text>
</comment>
<sequence>MFKMRALLWLWLSGWLWMQPALAVHQLDSLAPDHPHLCQLCAVHLDGKWLPGTAAPALPSPPGTPQATPCLHEFIPLSAPGHYPIRAPPC</sequence>
<accession>N9U2T9</accession>